<keyword evidence="3" id="KW-1185">Reference proteome</keyword>
<accession>A0ABT0LJC6</accession>
<dbReference type="Proteomes" id="UP001203423">
    <property type="component" value="Unassembled WGS sequence"/>
</dbReference>
<evidence type="ECO:0000313" key="3">
    <source>
        <dbReference type="Proteomes" id="UP001203423"/>
    </source>
</evidence>
<dbReference type="SUPFAM" id="SSF53098">
    <property type="entry name" value="Ribonuclease H-like"/>
    <property type="match status" value="1"/>
</dbReference>
<dbReference type="EMBL" id="JAKIKS010000222">
    <property type="protein sequence ID" value="MCL1127816.1"/>
    <property type="molecule type" value="Genomic_DNA"/>
</dbReference>
<dbReference type="InterPro" id="IPR012337">
    <property type="entry name" value="RNaseH-like_sf"/>
</dbReference>
<evidence type="ECO:0000313" key="2">
    <source>
        <dbReference type="EMBL" id="MCL1127816.1"/>
    </source>
</evidence>
<dbReference type="Gene3D" id="3.30.420.10">
    <property type="entry name" value="Ribonuclease H-like superfamily/Ribonuclease H"/>
    <property type="match status" value="1"/>
</dbReference>
<protein>
    <submittedName>
        <fullName evidence="2">Transposase</fullName>
    </submittedName>
</protein>
<proteinExistence type="predicted"/>
<comment type="caution">
    <text evidence="2">The sequence shown here is derived from an EMBL/GenBank/DDBJ whole genome shotgun (WGS) entry which is preliminary data.</text>
</comment>
<evidence type="ECO:0000259" key="1">
    <source>
        <dbReference type="Pfam" id="PF13358"/>
    </source>
</evidence>
<organism evidence="2 3">
    <name type="scientific">Shewanella surugensis</name>
    <dbReference type="NCBI Taxonomy" id="212020"/>
    <lineage>
        <taxon>Bacteria</taxon>
        <taxon>Pseudomonadati</taxon>
        <taxon>Pseudomonadota</taxon>
        <taxon>Gammaproteobacteria</taxon>
        <taxon>Alteromonadales</taxon>
        <taxon>Shewanellaceae</taxon>
        <taxon>Shewanella</taxon>
    </lineage>
</organism>
<dbReference type="InterPro" id="IPR036397">
    <property type="entry name" value="RNaseH_sf"/>
</dbReference>
<dbReference type="InterPro" id="IPR038717">
    <property type="entry name" value="Tc1-like_DDE_dom"/>
</dbReference>
<gene>
    <name evidence="2" type="ORF">L2764_25990</name>
</gene>
<name>A0ABT0LJC6_9GAMM</name>
<feature type="domain" description="Tc1-like transposase DDE" evidence="1">
    <location>
        <begin position="1"/>
        <end position="108"/>
    </location>
</feature>
<reference evidence="2 3" key="1">
    <citation type="submission" date="2022-01" db="EMBL/GenBank/DDBJ databases">
        <title>Whole genome-based taxonomy of the Shewanellaceae.</title>
        <authorList>
            <person name="Martin-Rodriguez A.J."/>
        </authorList>
    </citation>
    <scope>NUCLEOTIDE SEQUENCE [LARGE SCALE GENOMIC DNA]</scope>
    <source>
        <strain evidence="2 3">DSM 17177</strain>
    </source>
</reference>
<sequence>MLRFLSRKGTLIYHTTESKVNTDVVMEAFEHFIYVQSLDKLTVIYLDNASFHHAKRFKEKCHEWLLKGLVVMYLPAYSPELNIIEILWKKIKYEWLSCHDFITFDALKESVKNIMSNYSSKYSITFN</sequence>
<dbReference type="Pfam" id="PF13358">
    <property type="entry name" value="DDE_3"/>
    <property type="match status" value="1"/>
</dbReference>